<evidence type="ECO:0000313" key="1">
    <source>
        <dbReference type="EMBL" id="TRY20132.1"/>
    </source>
</evidence>
<gene>
    <name evidence="1" type="ORF">FOJ82_04520</name>
</gene>
<protein>
    <submittedName>
        <fullName evidence="1">Uncharacterized protein</fullName>
    </submittedName>
</protein>
<organism evidence="1 2">
    <name type="scientific">Tessaracoccus rhinocerotis</name>
    <dbReference type="NCBI Taxonomy" id="1689449"/>
    <lineage>
        <taxon>Bacteria</taxon>
        <taxon>Bacillati</taxon>
        <taxon>Actinomycetota</taxon>
        <taxon>Actinomycetes</taxon>
        <taxon>Propionibacteriales</taxon>
        <taxon>Propionibacteriaceae</taxon>
        <taxon>Tessaracoccus</taxon>
    </lineage>
</organism>
<dbReference type="RefSeq" id="WP_143937216.1">
    <property type="nucleotide sequence ID" value="NZ_VKKG01000001.1"/>
</dbReference>
<name>A0A553K641_9ACTN</name>
<evidence type="ECO:0000313" key="2">
    <source>
        <dbReference type="Proteomes" id="UP000317638"/>
    </source>
</evidence>
<proteinExistence type="predicted"/>
<dbReference type="EMBL" id="VKKG01000001">
    <property type="protein sequence ID" value="TRY20132.1"/>
    <property type="molecule type" value="Genomic_DNA"/>
</dbReference>
<accession>A0A553K641</accession>
<reference evidence="1 2" key="1">
    <citation type="submission" date="2019-07" db="EMBL/GenBank/DDBJ databases">
        <authorList>
            <person name="Zhou L.-Y."/>
        </authorList>
    </citation>
    <scope>NUCLEOTIDE SEQUENCE [LARGE SCALE GENOMIC DNA]</scope>
    <source>
        <strain evidence="1 2">YIM 101269</strain>
    </source>
</reference>
<keyword evidence="2" id="KW-1185">Reference proteome</keyword>
<dbReference type="AlphaFoldDB" id="A0A553K641"/>
<dbReference type="OrthoDB" id="3721452at2"/>
<dbReference type="PROSITE" id="PS51257">
    <property type="entry name" value="PROKAR_LIPOPROTEIN"/>
    <property type="match status" value="1"/>
</dbReference>
<sequence>MGHEVTRRAALLGLAAAAVSGCSFEPVDFNPPSESPTPTASVDPAKEVDSEYFLRSRDGIAKNLPEGDYGSLVVSTPHFDATLQGWFTGDRLSLETAAQVGEATPLKAPPGYQLAAFTLKGGLPAYVETTEHVVTSELRVGSNRIPLPNLFDKFNPSSGSYLTEWEMFIFSVLPDDQITLEVTDEGQTVSVDLRTGLPVTDEAWNANLGFRERWDITCAPENGTFRRGFTTQPPAELQAQSGEVVLTLRPDSELLPWTPILGWAPEGKQWLVTAMNARIQAGGDVFGQQNINVAQSFTYQDAAGQKIPAAHPESVTTEALARTQVDLMVIWPVSGRDASGVLGINPTGPIEVDYTDYQNIPADFSTPAEPLEFLIEYQPRPRPS</sequence>
<dbReference type="Proteomes" id="UP000317638">
    <property type="component" value="Unassembled WGS sequence"/>
</dbReference>
<comment type="caution">
    <text evidence="1">The sequence shown here is derived from an EMBL/GenBank/DDBJ whole genome shotgun (WGS) entry which is preliminary data.</text>
</comment>